<accession>A0A7R9EWP1</accession>
<dbReference type="InterPro" id="IPR011989">
    <property type="entry name" value="ARM-like"/>
</dbReference>
<proteinExistence type="predicted"/>
<dbReference type="EMBL" id="OD565841">
    <property type="protein sequence ID" value="CAD7442738.1"/>
    <property type="molecule type" value="Genomic_DNA"/>
</dbReference>
<dbReference type="PANTHER" id="PTHR11139:SF1">
    <property type="entry name" value="TRANSFORMATION_TRANSCRIPTION DOMAIN-ASSOCIATED PROTEIN"/>
    <property type="match status" value="1"/>
</dbReference>
<dbReference type="GO" id="GO:0006355">
    <property type="term" value="P:regulation of DNA-templated transcription"/>
    <property type="evidence" value="ECO:0007669"/>
    <property type="project" value="TreeGrafter"/>
</dbReference>
<sequence length="418" mass="48165">MTIGLEILTQDTCLSAPMLYHRNIQGSSSAEEYPTFLDHSMKKFLKILQDGEPLFIGEYNIQQVRKLILEMIHRFPSNDHLRPYVKHILTLMLKLLETDNEENALVCLRIINELHRHFRPTFNPEVRFSNIQHFLNFVKTIYRELPNHLSNIFEPRPNYRVADLSEINVEQILTKIYSITPIYTDQTTTNGAAIHYNMIPRAVNSMKVLQELPIIVVLMYTLYKQNVHNDVMEFIPLVMTTITLQPSAAHRENPLFCKEVFVDFMGAQIKTLSFLAYLNRIYKEAVAKHATLLVKGMLGMFTLCPQEVAHLRKELLIAARHILATDLRTKFVPFMDRLFDENILLGNGWTTNESLRPLAYSTLADLMHHARQLLPMSDLTKAIHLFSRNVHDESLPTRINSLQVAGCYLALILATVVG</sequence>
<dbReference type="InterPro" id="IPR050517">
    <property type="entry name" value="DDR_Repair_Kinase"/>
</dbReference>
<name>A0A7R9EWP1_9NEOP</name>
<dbReference type="GO" id="GO:0006281">
    <property type="term" value="P:DNA repair"/>
    <property type="evidence" value="ECO:0007669"/>
    <property type="project" value="TreeGrafter"/>
</dbReference>
<dbReference type="GO" id="GO:0035267">
    <property type="term" value="C:NuA4 histone acetyltransferase complex"/>
    <property type="evidence" value="ECO:0007669"/>
    <property type="project" value="TreeGrafter"/>
</dbReference>
<reference evidence="1" key="1">
    <citation type="submission" date="2020-11" db="EMBL/GenBank/DDBJ databases">
        <authorList>
            <person name="Tran Van P."/>
        </authorList>
    </citation>
    <scope>NUCLEOTIDE SEQUENCE</scope>
</reference>
<dbReference type="GO" id="GO:0000124">
    <property type="term" value="C:SAGA complex"/>
    <property type="evidence" value="ECO:0007669"/>
    <property type="project" value="TreeGrafter"/>
</dbReference>
<dbReference type="Gene3D" id="1.25.10.10">
    <property type="entry name" value="Leucine-rich Repeat Variant"/>
    <property type="match status" value="1"/>
</dbReference>
<dbReference type="AlphaFoldDB" id="A0A7R9EWP1"/>
<dbReference type="GO" id="GO:0005634">
    <property type="term" value="C:nucleus"/>
    <property type="evidence" value="ECO:0007669"/>
    <property type="project" value="TreeGrafter"/>
</dbReference>
<dbReference type="Pfam" id="PF20175">
    <property type="entry name" value="Tra1_central"/>
    <property type="match status" value="1"/>
</dbReference>
<dbReference type="InterPro" id="IPR016024">
    <property type="entry name" value="ARM-type_fold"/>
</dbReference>
<dbReference type="SUPFAM" id="SSF48371">
    <property type="entry name" value="ARM repeat"/>
    <property type="match status" value="1"/>
</dbReference>
<gene>
    <name evidence="1" type="ORF">TBIB3V08_LOCUS5164</name>
</gene>
<dbReference type="InterPro" id="IPR046807">
    <property type="entry name" value="Tra1_central"/>
</dbReference>
<protein>
    <recommendedName>
        <fullName evidence="2">Transformation/transcription domain-associated protein</fullName>
    </recommendedName>
</protein>
<evidence type="ECO:0008006" key="2">
    <source>
        <dbReference type="Google" id="ProtNLM"/>
    </source>
</evidence>
<organism evidence="1">
    <name type="scientific">Timema bartmani</name>
    <dbReference type="NCBI Taxonomy" id="61472"/>
    <lineage>
        <taxon>Eukaryota</taxon>
        <taxon>Metazoa</taxon>
        <taxon>Ecdysozoa</taxon>
        <taxon>Arthropoda</taxon>
        <taxon>Hexapoda</taxon>
        <taxon>Insecta</taxon>
        <taxon>Pterygota</taxon>
        <taxon>Neoptera</taxon>
        <taxon>Polyneoptera</taxon>
        <taxon>Phasmatodea</taxon>
        <taxon>Timematodea</taxon>
        <taxon>Timematoidea</taxon>
        <taxon>Timematidae</taxon>
        <taxon>Timema</taxon>
    </lineage>
</organism>
<evidence type="ECO:0000313" key="1">
    <source>
        <dbReference type="EMBL" id="CAD7442738.1"/>
    </source>
</evidence>
<dbReference type="PANTHER" id="PTHR11139">
    <property type="entry name" value="ATAXIA TELANGIECTASIA MUTATED ATM -RELATED"/>
    <property type="match status" value="1"/>
</dbReference>